<dbReference type="RefSeq" id="XP_014147824.1">
    <property type="nucleotide sequence ID" value="XM_014292349.1"/>
</dbReference>
<reference evidence="2 3" key="1">
    <citation type="submission" date="2011-02" db="EMBL/GenBank/DDBJ databases">
        <title>The Genome Sequence of Sphaeroforma arctica JP610.</title>
        <authorList>
            <consortium name="The Broad Institute Genome Sequencing Platform"/>
            <person name="Russ C."/>
            <person name="Cuomo C."/>
            <person name="Young S.K."/>
            <person name="Zeng Q."/>
            <person name="Gargeya S."/>
            <person name="Alvarado L."/>
            <person name="Berlin A."/>
            <person name="Chapman S.B."/>
            <person name="Chen Z."/>
            <person name="Freedman E."/>
            <person name="Gellesch M."/>
            <person name="Goldberg J."/>
            <person name="Griggs A."/>
            <person name="Gujja S."/>
            <person name="Heilman E."/>
            <person name="Heiman D."/>
            <person name="Howarth C."/>
            <person name="Mehta T."/>
            <person name="Neiman D."/>
            <person name="Pearson M."/>
            <person name="Roberts A."/>
            <person name="Saif S."/>
            <person name="Shea T."/>
            <person name="Shenoy N."/>
            <person name="Sisk P."/>
            <person name="Stolte C."/>
            <person name="Sykes S."/>
            <person name="White J."/>
            <person name="Yandava C."/>
            <person name="Burger G."/>
            <person name="Gray M.W."/>
            <person name="Holland P.W.H."/>
            <person name="King N."/>
            <person name="Lang F.B.F."/>
            <person name="Roger A.J."/>
            <person name="Ruiz-Trillo I."/>
            <person name="Haas B."/>
            <person name="Nusbaum C."/>
            <person name="Birren B."/>
        </authorList>
    </citation>
    <scope>NUCLEOTIDE SEQUENCE [LARGE SCALE GENOMIC DNA]</scope>
    <source>
        <strain evidence="2 3">JP610</strain>
    </source>
</reference>
<protein>
    <submittedName>
        <fullName evidence="2">Uncharacterized protein</fullName>
    </submittedName>
</protein>
<sequence length="77" mass="8875">MLEKHGLSEFLIWLRHTYVQCGGIILTYPSSAPQGPRQQQQRQQPQQQQKADGDKPVKNPLDTDLPKGHKYPEGFKY</sequence>
<organism evidence="2 3">
    <name type="scientific">Sphaeroforma arctica JP610</name>
    <dbReference type="NCBI Taxonomy" id="667725"/>
    <lineage>
        <taxon>Eukaryota</taxon>
        <taxon>Ichthyosporea</taxon>
        <taxon>Ichthyophonida</taxon>
        <taxon>Sphaeroforma</taxon>
    </lineage>
</organism>
<dbReference type="Proteomes" id="UP000054560">
    <property type="component" value="Unassembled WGS sequence"/>
</dbReference>
<name>A0A0L0FB34_9EUKA</name>
<dbReference type="EMBL" id="KQ244981">
    <property type="protein sequence ID" value="KNC73922.1"/>
    <property type="molecule type" value="Genomic_DNA"/>
</dbReference>
<dbReference type="GeneID" id="25914023"/>
<gene>
    <name evidence="2" type="ORF">SARC_13519</name>
</gene>
<evidence type="ECO:0000313" key="3">
    <source>
        <dbReference type="Proteomes" id="UP000054560"/>
    </source>
</evidence>
<accession>A0A0L0FB34</accession>
<evidence type="ECO:0000256" key="1">
    <source>
        <dbReference type="SAM" id="MobiDB-lite"/>
    </source>
</evidence>
<proteinExistence type="predicted"/>
<keyword evidence="3" id="KW-1185">Reference proteome</keyword>
<feature type="compositionally biased region" description="Low complexity" evidence="1">
    <location>
        <begin position="29"/>
        <end position="50"/>
    </location>
</feature>
<dbReference type="AlphaFoldDB" id="A0A0L0FB34"/>
<evidence type="ECO:0000313" key="2">
    <source>
        <dbReference type="EMBL" id="KNC73922.1"/>
    </source>
</evidence>
<feature type="region of interest" description="Disordered" evidence="1">
    <location>
        <begin position="29"/>
        <end position="77"/>
    </location>
</feature>
<feature type="compositionally biased region" description="Basic and acidic residues" evidence="1">
    <location>
        <begin position="64"/>
        <end position="77"/>
    </location>
</feature>